<sequence>MNYSEYINMNVDDKFNYFMETRFPTNRTPKYWVNWQKVIDNTESYELMLNTMNYLVGKKDIKQKTKELFESQPYLIATIPILLACRDLDLDILTYGTDHKLNSYNLNFSLPNKDISAYIDFMEDSGLLSFLQNNVTRSLVDYVFGVEVGLDSNARKNRGGTENENILEQNLKLVVNHNPHCEYDTQATAKSIKEKWNIEVPEALDDKRKGGRRYDGVIYNSKTNKLVVIETNFYGGGGSKLKAVSGEFSEMYGQYLKDSPNIDFIWISDGPGWDTAKNPMWEAFNVIPNIINLNMVNQGFISDIVNL</sequence>
<feature type="domain" description="Restriction endonuclease type II DpnII-like" evidence="2">
    <location>
        <begin position="14"/>
        <end position="302"/>
    </location>
</feature>
<dbReference type="PIRSF" id="PIRSF016080">
    <property type="entry name" value="Restrict_endonuc_II_DpmII"/>
    <property type="match status" value="1"/>
</dbReference>
<dbReference type="GO" id="GO:0009036">
    <property type="term" value="F:type II site-specific deoxyribonuclease activity"/>
    <property type="evidence" value="ECO:0007669"/>
    <property type="project" value="UniProtKB-UniRule"/>
</dbReference>
<accession>A0A3F3H3I5</accession>
<reference evidence="3" key="1">
    <citation type="journal article" date="2015" name="BMC Genomics">
        <title>Comparative genomics of Fructobacillus spp. and Leuconostoc spp. reveals niche-specific evolution of Fructobacillus spp.</title>
        <authorList>
            <person name="Endo A."/>
            <person name="Tanizawa Y."/>
            <person name="Tanaka N."/>
            <person name="Maeno S."/>
            <person name="Kumar H."/>
            <person name="Shiwa Y."/>
            <person name="Okada S."/>
            <person name="Yoshikawa H."/>
            <person name="Dicks L."/>
            <person name="Nakagawa J."/>
            <person name="Arita M."/>
        </authorList>
    </citation>
    <scope>NUCLEOTIDE SEQUENCE [LARGE SCALE GENOMIC DNA]</scope>
    <source>
        <strain evidence="3">F214-1</strain>
    </source>
</reference>
<protein>
    <recommendedName>
        <fullName evidence="1">Type-2 restriction enzyme</fullName>
        <ecNumber evidence="1">3.1.21.4</ecNumber>
    </recommendedName>
</protein>
<gene>
    <name evidence="3" type="ORF">FTRO_0050200</name>
</gene>
<dbReference type="GO" id="GO:0003677">
    <property type="term" value="F:DNA binding"/>
    <property type="evidence" value="ECO:0007669"/>
    <property type="project" value="UniProtKB-UniRule"/>
</dbReference>
<dbReference type="RefSeq" id="WP_059393882.1">
    <property type="nucleotide sequence ID" value="NZ_DF968082.1"/>
</dbReference>
<dbReference type="InterPro" id="IPR007637">
    <property type="entry name" value="Restrct_endonuc_II_DpnII-like"/>
</dbReference>
<dbReference type="GO" id="GO:0009307">
    <property type="term" value="P:DNA restriction-modification system"/>
    <property type="evidence" value="ECO:0007669"/>
    <property type="project" value="UniProtKB-UniRule"/>
</dbReference>
<comment type="similarity">
    <text evidence="1">Belongs to the DpnII type II restriction endonuclease family.</text>
</comment>
<evidence type="ECO:0000256" key="1">
    <source>
        <dbReference type="PIRNR" id="PIRNR016080"/>
    </source>
</evidence>
<evidence type="ECO:0000259" key="2">
    <source>
        <dbReference type="Pfam" id="PF04556"/>
    </source>
</evidence>
<name>A0A3F3H3I5_9LACO</name>
<dbReference type="Proteomes" id="UP000064514">
    <property type="component" value="Unassembled WGS sequence"/>
</dbReference>
<dbReference type="InterPro" id="IPR021191">
    <property type="entry name" value="Restrct_endonuc_II_DpnII"/>
</dbReference>
<dbReference type="EC" id="3.1.21.4" evidence="1"/>
<keyword evidence="1" id="KW-0378">Hydrolase</keyword>
<dbReference type="Pfam" id="PF04556">
    <property type="entry name" value="DpnII"/>
    <property type="match status" value="1"/>
</dbReference>
<dbReference type="EMBL" id="DF968082">
    <property type="protein sequence ID" value="GAP04467.1"/>
    <property type="molecule type" value="Genomic_DNA"/>
</dbReference>
<dbReference type="AlphaFoldDB" id="A0A3F3H3I5"/>
<comment type="function">
    <text evidence="1">A P subtype restriction enzyme that recognizes the double-stranded unmethylated sequence 5'-GATC-3'.</text>
</comment>
<dbReference type="STRING" id="709323.GCA_001047135_01018"/>
<organism evidence="3">
    <name type="scientific">Fructobacillus tropaeoli</name>
    <dbReference type="NCBI Taxonomy" id="709323"/>
    <lineage>
        <taxon>Bacteria</taxon>
        <taxon>Bacillati</taxon>
        <taxon>Bacillota</taxon>
        <taxon>Bacilli</taxon>
        <taxon>Lactobacillales</taxon>
        <taxon>Lactobacillaceae</taxon>
        <taxon>Fructobacillus</taxon>
    </lineage>
</organism>
<keyword evidence="1 3" id="KW-0255">Endonuclease</keyword>
<comment type="catalytic activity">
    <reaction evidence="1">
        <text>Endonucleolytic cleavage of DNA to give specific double-stranded fragments with terminal 5'-phosphates.</text>
        <dbReference type="EC" id="3.1.21.4"/>
    </reaction>
</comment>
<keyword evidence="1" id="KW-0680">Restriction system</keyword>
<proteinExistence type="inferred from homology"/>
<keyword evidence="1" id="KW-0540">Nuclease</keyword>
<evidence type="ECO:0000313" key="3">
    <source>
        <dbReference type="EMBL" id="GAP04467.1"/>
    </source>
</evidence>